<reference evidence="13 14" key="1">
    <citation type="submission" date="2017-04" db="EMBL/GenBank/DDBJ databases">
        <title>Complete genome of Campylobacter concisus ATCC 33237T and draft genomes for an additional eight well characterized C. concisus strains.</title>
        <authorList>
            <person name="Cornelius A.J."/>
            <person name="Miller W.G."/>
            <person name="Lastovica A.J."/>
            <person name="On S.L."/>
            <person name="French N.P."/>
            <person name="Vandenberg O."/>
            <person name="Biggs P.J."/>
        </authorList>
    </citation>
    <scope>NUCLEOTIDE SEQUENCE [LARGE SCALE GENOMIC DNA]</scope>
    <source>
        <strain evidence="13 14">CCUG 19995</strain>
    </source>
</reference>
<dbReference type="Proteomes" id="UP000196317">
    <property type="component" value="Unassembled WGS sequence"/>
</dbReference>
<accession>A0A1Y5MM86</accession>
<feature type="binding site" evidence="9">
    <location>
        <position position="207"/>
    </location>
    <ligand>
        <name>1-deoxy-D-xylulose 5-phosphate</name>
        <dbReference type="ChEBI" id="CHEBI:57792"/>
    </ligand>
</feature>
<comment type="pathway">
    <text evidence="1 9">Isoprenoid biosynthesis; isopentenyl diphosphate biosynthesis via DXP pathway; isopentenyl diphosphate from 1-deoxy-D-xylulose 5-phosphate: step 1/6.</text>
</comment>
<dbReference type="AlphaFoldDB" id="A0A1Y5MM86"/>
<dbReference type="GO" id="GO:0016853">
    <property type="term" value="F:isomerase activity"/>
    <property type="evidence" value="ECO:0007669"/>
    <property type="project" value="UniProtKB-KW"/>
</dbReference>
<dbReference type="InterPro" id="IPR003821">
    <property type="entry name" value="DXP_reductoisomerase"/>
</dbReference>
<keyword evidence="13" id="KW-0413">Isomerase</keyword>
<feature type="binding site" evidence="9">
    <location>
        <position position="11"/>
    </location>
    <ligand>
        <name>NADPH</name>
        <dbReference type="ChEBI" id="CHEBI:57783"/>
    </ligand>
</feature>
<dbReference type="InterPro" id="IPR026877">
    <property type="entry name" value="DXPR_C"/>
</dbReference>
<dbReference type="GO" id="GO:0051484">
    <property type="term" value="P:isopentenyl diphosphate biosynthetic process, methylerythritol 4-phosphate pathway involved in terpenoid biosynthetic process"/>
    <property type="evidence" value="ECO:0007669"/>
    <property type="project" value="TreeGrafter"/>
</dbReference>
<keyword evidence="4 9" id="KW-0521">NADP</keyword>
<evidence type="ECO:0000256" key="5">
    <source>
        <dbReference type="ARBA" id="ARBA00023002"/>
    </source>
</evidence>
<dbReference type="Gene3D" id="3.40.50.720">
    <property type="entry name" value="NAD(P)-binding Rossmann-like Domain"/>
    <property type="match status" value="1"/>
</dbReference>
<evidence type="ECO:0000313" key="14">
    <source>
        <dbReference type="Proteomes" id="UP000196317"/>
    </source>
</evidence>
<feature type="domain" description="1-deoxy-D-xylulose 5-phosphate reductoisomerase C-terminal" evidence="11">
    <location>
        <begin position="134"/>
        <end position="215"/>
    </location>
</feature>
<dbReference type="InterPro" id="IPR036169">
    <property type="entry name" value="DXPR_C_sf"/>
</dbReference>
<comment type="catalytic activity">
    <reaction evidence="8">
        <text>2-C-methyl-D-erythritol 4-phosphate + NADP(+) = 1-deoxy-D-xylulose 5-phosphate + NADPH + H(+)</text>
        <dbReference type="Rhea" id="RHEA:13717"/>
        <dbReference type="ChEBI" id="CHEBI:15378"/>
        <dbReference type="ChEBI" id="CHEBI:57783"/>
        <dbReference type="ChEBI" id="CHEBI:57792"/>
        <dbReference type="ChEBI" id="CHEBI:58262"/>
        <dbReference type="ChEBI" id="CHEBI:58349"/>
        <dbReference type="EC" id="1.1.1.267"/>
    </reaction>
    <physiologicalReaction direction="right-to-left" evidence="8">
        <dbReference type="Rhea" id="RHEA:13719"/>
    </physiologicalReaction>
</comment>
<dbReference type="NCBIfam" id="TIGR00243">
    <property type="entry name" value="Dxr"/>
    <property type="match status" value="1"/>
</dbReference>
<feature type="binding site" evidence="9">
    <location>
        <position position="207"/>
    </location>
    <ligand>
        <name>Mn(2+)</name>
        <dbReference type="ChEBI" id="CHEBI:29035"/>
    </ligand>
</feature>
<evidence type="ECO:0000256" key="6">
    <source>
        <dbReference type="ARBA" id="ARBA00023211"/>
    </source>
</evidence>
<feature type="binding site" evidence="9">
    <location>
        <position position="14"/>
    </location>
    <ligand>
        <name>NADPH</name>
        <dbReference type="ChEBI" id="CHEBI:57783"/>
    </ligand>
</feature>
<keyword evidence="7 9" id="KW-0414">Isoprene biosynthesis</keyword>
<feature type="binding site" evidence="9">
    <location>
        <position position="36"/>
    </location>
    <ligand>
        <name>NADPH</name>
        <dbReference type="ChEBI" id="CHEBI:57783"/>
    </ligand>
</feature>
<dbReference type="EC" id="1.1.1.267" evidence="9"/>
<comment type="similarity">
    <text evidence="2 9">Belongs to the DXR family.</text>
</comment>
<dbReference type="PIRSF" id="PIRSF006205">
    <property type="entry name" value="Dxp_reductismrs"/>
    <property type="match status" value="1"/>
</dbReference>
<evidence type="ECO:0000259" key="12">
    <source>
        <dbReference type="Pfam" id="PF13288"/>
    </source>
</evidence>
<feature type="binding site" evidence="9">
    <location>
        <position position="13"/>
    </location>
    <ligand>
        <name>NADPH</name>
        <dbReference type="ChEBI" id="CHEBI:57783"/>
    </ligand>
</feature>
<feature type="binding site" evidence="9">
    <location>
        <position position="12"/>
    </location>
    <ligand>
        <name>NADPH</name>
        <dbReference type="ChEBI" id="CHEBI:57783"/>
    </ligand>
</feature>
<protein>
    <recommendedName>
        <fullName evidence="9">1-deoxy-D-xylulose 5-phosphate reductoisomerase</fullName>
        <shortName evidence="9">DXP reductoisomerase</shortName>
        <ecNumber evidence="9">1.1.1.267</ecNumber>
    </recommendedName>
    <alternativeName>
        <fullName evidence="9">1-deoxyxylulose-5-phosphate reductoisomerase</fullName>
    </alternativeName>
    <alternativeName>
        <fullName evidence="9">2-C-methyl-D-erythritol 4-phosphate synthase</fullName>
    </alternativeName>
</protein>
<organism evidence="13 14">
    <name type="scientific">Campylobacter concisus</name>
    <dbReference type="NCBI Taxonomy" id="199"/>
    <lineage>
        <taxon>Bacteria</taxon>
        <taxon>Pseudomonadati</taxon>
        <taxon>Campylobacterota</taxon>
        <taxon>Epsilonproteobacteria</taxon>
        <taxon>Campylobacterales</taxon>
        <taxon>Campylobacteraceae</taxon>
        <taxon>Campylobacter</taxon>
    </lineage>
</organism>
<dbReference type="SUPFAM" id="SSF55347">
    <property type="entry name" value="Glyceraldehyde-3-phosphate dehydrogenase-like, C-terminal domain"/>
    <property type="match status" value="1"/>
</dbReference>
<dbReference type="RefSeq" id="WP_087582745.1">
    <property type="nucleotide sequence ID" value="NZ_NDYN01000002.1"/>
</dbReference>
<feature type="binding site" evidence="9">
    <location>
        <position position="139"/>
    </location>
    <ligand>
        <name>1-deoxy-D-xylulose 5-phosphate</name>
        <dbReference type="ChEBI" id="CHEBI:57792"/>
    </ligand>
</feature>
<feature type="domain" description="DXP reductoisomerase C-terminal" evidence="12">
    <location>
        <begin position="245"/>
        <end position="360"/>
    </location>
</feature>
<keyword evidence="9" id="KW-0460">Magnesium</keyword>
<dbReference type="Gene3D" id="1.10.1740.10">
    <property type="match status" value="1"/>
</dbReference>
<dbReference type="SUPFAM" id="SSF69055">
    <property type="entry name" value="1-deoxy-D-xylulose-5-phosphate reductoisomerase, C-terminal domain"/>
    <property type="match status" value="1"/>
</dbReference>
<feature type="binding site" evidence="9">
    <location>
        <position position="35"/>
    </location>
    <ligand>
        <name>NADPH</name>
        <dbReference type="ChEBI" id="CHEBI:57783"/>
    </ligand>
</feature>
<dbReference type="InterPro" id="IPR036291">
    <property type="entry name" value="NAD(P)-bd_dom_sf"/>
</dbReference>
<evidence type="ECO:0000313" key="13">
    <source>
        <dbReference type="EMBL" id="OUT08454.1"/>
    </source>
</evidence>
<dbReference type="UniPathway" id="UPA00056">
    <property type="reaction ID" value="UER00092"/>
</dbReference>
<evidence type="ECO:0000259" key="11">
    <source>
        <dbReference type="Pfam" id="PF08436"/>
    </source>
</evidence>
<feature type="domain" description="1-deoxy-D-xylulose 5-phosphate reductoisomerase N-terminal" evidence="10">
    <location>
        <begin position="5"/>
        <end position="126"/>
    </location>
</feature>
<evidence type="ECO:0000256" key="4">
    <source>
        <dbReference type="ARBA" id="ARBA00022857"/>
    </source>
</evidence>
<comment type="function">
    <text evidence="9">Catalyzes the NADPH-dependent rearrangement and reduction of 1-deoxy-D-xylulose-5-phosphate (DXP) to 2-C-methyl-D-erythritol 4-phosphate (MEP).</text>
</comment>
<comment type="caution">
    <text evidence="13">The sequence shown here is derived from an EMBL/GenBank/DDBJ whole genome shotgun (WGS) entry which is preliminary data.</text>
</comment>
<dbReference type="GO" id="GO:0070402">
    <property type="term" value="F:NADPH binding"/>
    <property type="evidence" value="ECO:0007669"/>
    <property type="project" value="InterPro"/>
</dbReference>
<feature type="binding site" evidence="9">
    <location>
        <position position="140"/>
    </location>
    <ligand>
        <name>Mn(2+)</name>
        <dbReference type="ChEBI" id="CHEBI:29035"/>
    </ligand>
</feature>
<evidence type="ECO:0000256" key="9">
    <source>
        <dbReference type="HAMAP-Rule" id="MF_00183"/>
    </source>
</evidence>
<dbReference type="GO" id="GO:0030604">
    <property type="term" value="F:1-deoxy-D-xylulose-5-phosphate reductoisomerase activity"/>
    <property type="evidence" value="ECO:0007669"/>
    <property type="project" value="UniProtKB-UniRule"/>
</dbReference>
<feature type="binding site" evidence="9">
    <location>
        <position position="204"/>
    </location>
    <ligand>
        <name>1-deoxy-D-xylulose 5-phosphate</name>
        <dbReference type="ChEBI" id="CHEBI:57792"/>
    </ligand>
</feature>
<evidence type="ECO:0000256" key="2">
    <source>
        <dbReference type="ARBA" id="ARBA00006825"/>
    </source>
</evidence>
<dbReference type="PANTHER" id="PTHR30525">
    <property type="entry name" value="1-DEOXY-D-XYLULOSE 5-PHOSPHATE REDUCTOISOMERASE"/>
    <property type="match status" value="1"/>
</dbReference>
<dbReference type="InterPro" id="IPR013644">
    <property type="entry name" value="DXP_reductoisomerase_C"/>
</dbReference>
<dbReference type="Pfam" id="PF08436">
    <property type="entry name" value="DXP_redisom_C"/>
    <property type="match status" value="1"/>
</dbReference>
<evidence type="ECO:0000256" key="8">
    <source>
        <dbReference type="ARBA" id="ARBA00048543"/>
    </source>
</evidence>
<feature type="binding site" evidence="9">
    <location>
        <position position="120"/>
    </location>
    <ligand>
        <name>NADPH</name>
        <dbReference type="ChEBI" id="CHEBI:57783"/>
    </ligand>
</feature>
<gene>
    <name evidence="9" type="primary">dxr</name>
    <name evidence="13" type="ORF">B9N65_03025</name>
</gene>
<sequence length="369" mass="40664">MVAIVVILGSTGSIGKNTLNLCEKFNVEVEALSCAKNVALLNEQILKFKPKFVCVGDEKLAKNVKNVEAKNIFFGEAGLLEMLEISSSKKVINALVGFAGLAPSLKTQALGKKLALANKESLVVGGKFLKTREILPIDSEHFGLKFLLENKTPAKKLIITASGGAFYKKPIKFLKDATPSDALKHPNWDMGAKITIDSATMTNKLFEVMEAYWLYGIKDIEAVIEPTSAIHAVVEFIDGSSMMHLSRTDMKLAIAHAIFEKVEQNIVSHANLLDLKSIKFHKISPKKYPVFSLKDEVLASPDLGVVINAANEVGVFSFLEKKCSFLDISRLILSLAKKFKSLKISSVDEIYEVDKEVREYAKRMLNAKV</sequence>
<feature type="binding site" evidence="9">
    <location>
        <position position="138"/>
    </location>
    <ligand>
        <name>Mn(2+)</name>
        <dbReference type="ChEBI" id="CHEBI:29035"/>
    </ligand>
</feature>
<feature type="binding site" evidence="9">
    <location>
        <position position="203"/>
    </location>
    <ligand>
        <name>1-deoxy-D-xylulose 5-phosphate</name>
        <dbReference type="ChEBI" id="CHEBI:57792"/>
    </ligand>
</feature>
<feature type="binding site" evidence="9">
    <location>
        <position position="162"/>
    </location>
    <ligand>
        <name>1-deoxy-D-xylulose 5-phosphate</name>
        <dbReference type="ChEBI" id="CHEBI:57792"/>
    </ligand>
</feature>
<dbReference type="PANTHER" id="PTHR30525:SF0">
    <property type="entry name" value="1-DEOXY-D-XYLULOSE 5-PHOSPHATE REDUCTOISOMERASE, CHLOROPLASTIC"/>
    <property type="match status" value="1"/>
</dbReference>
<feature type="binding site" evidence="9">
    <location>
        <position position="198"/>
    </location>
    <ligand>
        <name>1-deoxy-D-xylulose 5-phosphate</name>
        <dbReference type="ChEBI" id="CHEBI:57792"/>
    </ligand>
</feature>
<feature type="binding site" evidence="9">
    <location>
        <position position="118"/>
    </location>
    <ligand>
        <name>NADPH</name>
        <dbReference type="ChEBI" id="CHEBI:57783"/>
    </ligand>
</feature>
<dbReference type="Pfam" id="PF02670">
    <property type="entry name" value="DXP_reductoisom"/>
    <property type="match status" value="1"/>
</dbReference>
<dbReference type="GO" id="GO:0030145">
    <property type="term" value="F:manganese ion binding"/>
    <property type="evidence" value="ECO:0007669"/>
    <property type="project" value="TreeGrafter"/>
</dbReference>
<keyword evidence="5 9" id="KW-0560">Oxidoreductase</keyword>
<feature type="binding site" evidence="9">
    <location>
        <position position="119"/>
    </location>
    <ligand>
        <name>1-deoxy-D-xylulose 5-phosphate</name>
        <dbReference type="ChEBI" id="CHEBI:57792"/>
    </ligand>
</feature>
<keyword evidence="6 9" id="KW-0464">Manganese</keyword>
<dbReference type="HAMAP" id="MF_00183">
    <property type="entry name" value="DXP_reductoisom"/>
    <property type="match status" value="1"/>
</dbReference>
<feature type="binding site" evidence="9">
    <location>
        <position position="185"/>
    </location>
    <ligand>
        <name>1-deoxy-D-xylulose 5-phosphate</name>
        <dbReference type="ChEBI" id="CHEBI:57792"/>
    </ligand>
</feature>
<feature type="binding site" evidence="9">
    <location>
        <position position="37"/>
    </location>
    <ligand>
        <name>NADPH</name>
        <dbReference type="ChEBI" id="CHEBI:57783"/>
    </ligand>
</feature>
<evidence type="ECO:0000256" key="1">
    <source>
        <dbReference type="ARBA" id="ARBA00005094"/>
    </source>
</evidence>
<dbReference type="Pfam" id="PF13288">
    <property type="entry name" value="DXPR_C"/>
    <property type="match status" value="1"/>
</dbReference>
<comment type="cofactor">
    <cofactor evidence="9">
        <name>Mg(2+)</name>
        <dbReference type="ChEBI" id="CHEBI:18420"/>
    </cofactor>
    <cofactor evidence="9">
        <name>Mn(2+)</name>
        <dbReference type="ChEBI" id="CHEBI:29035"/>
    </cofactor>
</comment>
<feature type="binding site" evidence="9">
    <location>
        <position position="191"/>
    </location>
    <ligand>
        <name>NADPH</name>
        <dbReference type="ChEBI" id="CHEBI:57783"/>
    </ligand>
</feature>
<evidence type="ECO:0000256" key="3">
    <source>
        <dbReference type="ARBA" id="ARBA00022723"/>
    </source>
</evidence>
<name>A0A1Y5MM86_9BACT</name>
<proteinExistence type="inferred from homology"/>
<dbReference type="InterPro" id="IPR013512">
    <property type="entry name" value="DXP_reductoisomerase_N"/>
</dbReference>
<keyword evidence="3 9" id="KW-0479">Metal-binding</keyword>
<dbReference type="EMBL" id="NDYN01000002">
    <property type="protein sequence ID" value="OUT08454.1"/>
    <property type="molecule type" value="Genomic_DNA"/>
</dbReference>
<dbReference type="SUPFAM" id="SSF51735">
    <property type="entry name" value="NAD(P)-binding Rossmann-fold domains"/>
    <property type="match status" value="1"/>
</dbReference>
<evidence type="ECO:0000259" key="10">
    <source>
        <dbReference type="Pfam" id="PF02670"/>
    </source>
</evidence>
<evidence type="ECO:0000256" key="7">
    <source>
        <dbReference type="ARBA" id="ARBA00023229"/>
    </source>
</evidence>
<feature type="binding site" evidence="9">
    <location>
        <position position="140"/>
    </location>
    <ligand>
        <name>1-deoxy-D-xylulose 5-phosphate</name>
        <dbReference type="ChEBI" id="CHEBI:57792"/>
    </ligand>
</feature>